<organism evidence="9 10">
    <name type="scientific">Zostera marina</name>
    <name type="common">Eelgrass</name>
    <dbReference type="NCBI Taxonomy" id="29655"/>
    <lineage>
        <taxon>Eukaryota</taxon>
        <taxon>Viridiplantae</taxon>
        <taxon>Streptophyta</taxon>
        <taxon>Embryophyta</taxon>
        <taxon>Tracheophyta</taxon>
        <taxon>Spermatophyta</taxon>
        <taxon>Magnoliopsida</taxon>
        <taxon>Liliopsida</taxon>
        <taxon>Zosteraceae</taxon>
        <taxon>Zostera</taxon>
    </lineage>
</organism>
<name>A0A0K9P0K5_ZOSMR</name>
<feature type="region of interest" description="Disordered" evidence="6">
    <location>
        <begin position="51"/>
        <end position="77"/>
    </location>
</feature>
<comment type="similarity">
    <text evidence="5">Belongs to the small heat shock protein (HSP20) family.</text>
</comment>
<sequence>MTKQDVKMDPKTELVEPSGEVHMEVDIGEIEVASEEVRPVSEIINKEDSVGNVGDAIREQTRDDLSDKGLENGNADGNEIEKTQFSVVTDGGFSDKMECDGDQSNVKEENVEEIMGTKEIGTLFGDNNVNVGNLDFTEGACVDNLVDMKENEMKKEKNLPGTDDDVGNGEQKVHVMDVKLEGNQVRESVNPEEKQMISKEVIGDTSLEVLVKPNEEQTGVTQAEPVEDHIGDALENSKELCASGVLEISEGNKIGDTSIEQVDNKMENASVKAELNQIRDASVYSKENQTEDISVISEWNKIGEVALELENYEKKQLEDTPETPVKSQMKDMVDGECPVNTESSNLSIVCYSQVAGGDDSGTEEEQAAFMKELENFYKEKNLEFKAPKFYGEGLNCLKLWRAVTKLGGYEQVTSCKLWRQVGESFKPPKTCTTISWSFRCFYEKALLEYEKHKITTGELQVPVSAPQEAVSVENQVGNTHVSGSGRARRDSAARAMQGWHSQRLLGNGEVSEPIIKDKSSISFLKRDKQHRSGGGIFKRKKPSTFDHPNKAARLDIDKTQMDTMVVDCGPAADWVKINVRRTRDCFEVYALVPGLLREEVHVQSDAAGRLVISGEPEQPDNPWGVTPFRKIVTLPSRIDAHQTSAIVTLHGQLFVRAPFEQQE</sequence>
<dbReference type="GO" id="GO:0006357">
    <property type="term" value="P:regulation of transcription by RNA polymerase II"/>
    <property type="evidence" value="ECO:0000318"/>
    <property type="project" value="GO_Central"/>
</dbReference>
<dbReference type="STRING" id="29655.A0A0K9P0K5"/>
<reference evidence="10" key="1">
    <citation type="journal article" date="2016" name="Nature">
        <title>The genome of the seagrass Zostera marina reveals angiosperm adaptation to the sea.</title>
        <authorList>
            <person name="Olsen J.L."/>
            <person name="Rouze P."/>
            <person name="Verhelst B."/>
            <person name="Lin Y.-C."/>
            <person name="Bayer T."/>
            <person name="Collen J."/>
            <person name="Dattolo E."/>
            <person name="De Paoli E."/>
            <person name="Dittami S."/>
            <person name="Maumus F."/>
            <person name="Michel G."/>
            <person name="Kersting A."/>
            <person name="Lauritano C."/>
            <person name="Lohaus R."/>
            <person name="Toepel M."/>
            <person name="Tonon T."/>
            <person name="Vanneste K."/>
            <person name="Amirebrahimi M."/>
            <person name="Brakel J."/>
            <person name="Bostroem C."/>
            <person name="Chovatia M."/>
            <person name="Grimwood J."/>
            <person name="Jenkins J.W."/>
            <person name="Jueterbock A."/>
            <person name="Mraz A."/>
            <person name="Stam W.T."/>
            <person name="Tice H."/>
            <person name="Bornberg-Bauer E."/>
            <person name="Green P.J."/>
            <person name="Pearson G.A."/>
            <person name="Procaccini G."/>
            <person name="Duarte C.M."/>
            <person name="Schmutz J."/>
            <person name="Reusch T.B.H."/>
            <person name="Van de Peer Y."/>
        </authorList>
    </citation>
    <scope>NUCLEOTIDE SEQUENCE [LARGE SCALE GENOMIC DNA]</scope>
    <source>
        <strain evidence="10">cv. Finnish</strain>
    </source>
</reference>
<protein>
    <recommendedName>
        <fullName evidence="11">AT-rich interactive domain-containing protein 3</fullName>
    </recommendedName>
</protein>
<dbReference type="InterPro" id="IPR036431">
    <property type="entry name" value="ARID_dom_sf"/>
</dbReference>
<comment type="caution">
    <text evidence="9">The sequence shown here is derived from an EMBL/GenBank/DDBJ whole genome shotgun (WGS) entry which is preliminary data.</text>
</comment>
<dbReference type="InterPro" id="IPR001606">
    <property type="entry name" value="ARID_dom"/>
</dbReference>
<evidence type="ECO:0000256" key="6">
    <source>
        <dbReference type="SAM" id="MobiDB-lite"/>
    </source>
</evidence>
<dbReference type="Proteomes" id="UP000036987">
    <property type="component" value="Unassembled WGS sequence"/>
</dbReference>
<dbReference type="PANTHER" id="PTHR15348:SF0">
    <property type="entry name" value="PROTEIN DEAD RINGER"/>
    <property type="match status" value="1"/>
</dbReference>
<keyword evidence="10" id="KW-1185">Reference proteome</keyword>
<dbReference type="SUPFAM" id="SSF49764">
    <property type="entry name" value="HSP20-like chaperones"/>
    <property type="match status" value="1"/>
</dbReference>
<evidence type="ECO:0000256" key="3">
    <source>
        <dbReference type="ARBA" id="ARBA00023163"/>
    </source>
</evidence>
<dbReference type="OrthoDB" id="338531at2759"/>
<dbReference type="AlphaFoldDB" id="A0A0K9P0K5"/>
<dbReference type="SMART" id="SM01014">
    <property type="entry name" value="ARID"/>
    <property type="match status" value="1"/>
</dbReference>
<dbReference type="Pfam" id="PF01388">
    <property type="entry name" value="ARID"/>
    <property type="match status" value="1"/>
</dbReference>
<keyword evidence="1" id="KW-0805">Transcription regulation</keyword>
<dbReference type="PROSITE" id="PS01031">
    <property type="entry name" value="SHSP"/>
    <property type="match status" value="1"/>
</dbReference>
<dbReference type="CDD" id="cd16100">
    <property type="entry name" value="ARID"/>
    <property type="match status" value="1"/>
</dbReference>
<evidence type="ECO:0000259" key="8">
    <source>
        <dbReference type="PROSITE" id="PS51011"/>
    </source>
</evidence>
<evidence type="ECO:0000259" key="7">
    <source>
        <dbReference type="PROSITE" id="PS01031"/>
    </source>
</evidence>
<proteinExistence type="inferred from homology"/>
<dbReference type="GO" id="GO:0003677">
    <property type="term" value="F:DNA binding"/>
    <property type="evidence" value="ECO:0000318"/>
    <property type="project" value="GO_Central"/>
</dbReference>
<evidence type="ECO:0000256" key="4">
    <source>
        <dbReference type="ARBA" id="ARBA00023242"/>
    </source>
</evidence>
<keyword evidence="4" id="KW-0539">Nucleus</keyword>
<dbReference type="Gene3D" id="1.10.150.60">
    <property type="entry name" value="ARID DNA-binding domain"/>
    <property type="match status" value="1"/>
</dbReference>
<evidence type="ECO:0008006" key="11">
    <source>
        <dbReference type="Google" id="ProtNLM"/>
    </source>
</evidence>
<dbReference type="InterPro" id="IPR002068">
    <property type="entry name" value="A-crystallin/Hsp20_dom"/>
</dbReference>
<dbReference type="GO" id="GO:0005634">
    <property type="term" value="C:nucleus"/>
    <property type="evidence" value="ECO:0000318"/>
    <property type="project" value="GO_Central"/>
</dbReference>
<dbReference type="FunFam" id="2.60.40.790:FF:000014">
    <property type="entry name" value="AT-rich interactive domain-containing protein 3"/>
    <property type="match status" value="1"/>
</dbReference>
<evidence type="ECO:0000313" key="9">
    <source>
        <dbReference type="EMBL" id="KMZ62513.1"/>
    </source>
</evidence>
<keyword evidence="3" id="KW-0804">Transcription</keyword>
<dbReference type="CDD" id="cd06464">
    <property type="entry name" value="ACD_sHsps-like"/>
    <property type="match status" value="1"/>
</dbReference>
<gene>
    <name evidence="9" type="ORF">ZOSMA_45G00550</name>
</gene>
<dbReference type="SMART" id="SM00501">
    <property type="entry name" value="BRIGHT"/>
    <property type="match status" value="1"/>
</dbReference>
<dbReference type="PANTHER" id="PTHR15348">
    <property type="entry name" value="AT-RICH INTERACTIVE DOMAIN-CONTAINING PROTEIN ARID DOMAIN- CONTAINING PROTEIN DEAD RINGER PROTEIN B-CELL REGULATOR OF IGH TRANSCRIPTION BRIGHT"/>
    <property type="match status" value="1"/>
</dbReference>
<dbReference type="SUPFAM" id="SSF46774">
    <property type="entry name" value="ARID-like"/>
    <property type="match status" value="1"/>
</dbReference>
<feature type="domain" description="ARID" evidence="8">
    <location>
        <begin position="363"/>
        <end position="454"/>
    </location>
</feature>
<keyword evidence="2" id="KW-0238">DNA-binding</keyword>
<evidence type="ECO:0000256" key="5">
    <source>
        <dbReference type="PROSITE-ProRule" id="PRU00285"/>
    </source>
</evidence>
<dbReference type="FunFam" id="1.10.150.60:FF:000009">
    <property type="entry name" value="AT-rich interactive domain-containing protein 3"/>
    <property type="match status" value="1"/>
</dbReference>
<feature type="compositionally biased region" description="Basic and acidic residues" evidence="6">
    <location>
        <begin position="56"/>
        <end position="70"/>
    </location>
</feature>
<evidence type="ECO:0000313" key="10">
    <source>
        <dbReference type="Proteomes" id="UP000036987"/>
    </source>
</evidence>
<dbReference type="InterPro" id="IPR045147">
    <property type="entry name" value="ARI3A/B/C"/>
</dbReference>
<dbReference type="InterPro" id="IPR008978">
    <property type="entry name" value="HSP20-like_chaperone"/>
</dbReference>
<evidence type="ECO:0000256" key="1">
    <source>
        <dbReference type="ARBA" id="ARBA00023015"/>
    </source>
</evidence>
<dbReference type="Gene3D" id="2.60.40.790">
    <property type="match status" value="1"/>
</dbReference>
<evidence type="ECO:0000256" key="2">
    <source>
        <dbReference type="ARBA" id="ARBA00023125"/>
    </source>
</evidence>
<accession>A0A0K9P0K5</accession>
<dbReference type="PROSITE" id="PS51011">
    <property type="entry name" value="ARID"/>
    <property type="match status" value="1"/>
</dbReference>
<dbReference type="EMBL" id="LFYR01001351">
    <property type="protein sequence ID" value="KMZ62513.1"/>
    <property type="molecule type" value="Genomic_DNA"/>
</dbReference>
<feature type="domain" description="SHSP" evidence="7">
    <location>
        <begin position="568"/>
        <end position="663"/>
    </location>
</feature>